<keyword evidence="2" id="KW-1185">Reference proteome</keyword>
<protein>
    <submittedName>
        <fullName evidence="1">(African queen) hypothetical protein</fullName>
    </submittedName>
</protein>
<reference evidence="1" key="1">
    <citation type="submission" date="2021-09" db="EMBL/GenBank/DDBJ databases">
        <authorList>
            <person name="Martin H S."/>
        </authorList>
    </citation>
    <scope>NUCLEOTIDE SEQUENCE</scope>
</reference>
<proteinExistence type="predicted"/>
<sequence>MLLVPIEHSSMMVTIAVCNNADKPPESIYKAPETCPDVDYIIDYVRLLKDLRKKRNQSRATMCINAGKRPEGSRGITFDIANIRGPVW</sequence>
<evidence type="ECO:0000313" key="1">
    <source>
        <dbReference type="EMBL" id="CAG9585094.1"/>
    </source>
</evidence>
<dbReference type="OrthoDB" id="7485842at2759"/>
<comment type="caution">
    <text evidence="1">The sequence shown here is derived from an EMBL/GenBank/DDBJ whole genome shotgun (WGS) entry which is preliminary data.</text>
</comment>
<organism evidence="1 2">
    <name type="scientific">Danaus chrysippus</name>
    <name type="common">African queen</name>
    <dbReference type="NCBI Taxonomy" id="151541"/>
    <lineage>
        <taxon>Eukaryota</taxon>
        <taxon>Metazoa</taxon>
        <taxon>Ecdysozoa</taxon>
        <taxon>Arthropoda</taxon>
        <taxon>Hexapoda</taxon>
        <taxon>Insecta</taxon>
        <taxon>Pterygota</taxon>
        <taxon>Neoptera</taxon>
        <taxon>Endopterygota</taxon>
        <taxon>Lepidoptera</taxon>
        <taxon>Glossata</taxon>
        <taxon>Ditrysia</taxon>
        <taxon>Papilionoidea</taxon>
        <taxon>Nymphalidae</taxon>
        <taxon>Danainae</taxon>
        <taxon>Danaini</taxon>
        <taxon>Danaina</taxon>
        <taxon>Danaus</taxon>
        <taxon>Anosia</taxon>
    </lineage>
</organism>
<accession>A0A8J2R5V4</accession>
<evidence type="ECO:0000313" key="2">
    <source>
        <dbReference type="Proteomes" id="UP000789524"/>
    </source>
</evidence>
<gene>
    <name evidence="1" type="ORF">DCHRY22_LOCUS15581</name>
</gene>
<dbReference type="Proteomes" id="UP000789524">
    <property type="component" value="Unassembled WGS sequence"/>
</dbReference>
<dbReference type="EMBL" id="CAKASE010000083">
    <property type="protein sequence ID" value="CAG9585094.1"/>
    <property type="molecule type" value="Genomic_DNA"/>
</dbReference>
<name>A0A8J2R5V4_9NEOP</name>
<dbReference type="AlphaFoldDB" id="A0A8J2R5V4"/>